<gene>
    <name evidence="10" type="ORF">ACAOBT_LOCUS29432</name>
</gene>
<feature type="compositionally biased region" description="Polar residues" evidence="8">
    <location>
        <begin position="447"/>
        <end position="457"/>
    </location>
</feature>
<dbReference type="InterPro" id="IPR017455">
    <property type="entry name" value="Znf_FYVE-rel"/>
</dbReference>
<keyword evidence="11" id="KW-1185">Reference proteome</keyword>
<dbReference type="PROSITE" id="PS50178">
    <property type="entry name" value="ZF_FYVE"/>
    <property type="match status" value="1"/>
</dbReference>
<evidence type="ECO:0000256" key="7">
    <source>
        <dbReference type="PROSITE-ProRule" id="PRU00091"/>
    </source>
</evidence>
<dbReference type="OrthoDB" id="20035at2759"/>
<keyword evidence="5 7" id="KW-0863">Zinc-finger</keyword>
<dbReference type="SMART" id="SM00064">
    <property type="entry name" value="FYVE"/>
    <property type="match status" value="1"/>
</dbReference>
<dbReference type="GO" id="GO:0008270">
    <property type="term" value="F:zinc ion binding"/>
    <property type="evidence" value="ECO:0007669"/>
    <property type="project" value="UniProtKB-KW"/>
</dbReference>
<evidence type="ECO:0000259" key="9">
    <source>
        <dbReference type="PROSITE" id="PS50178"/>
    </source>
</evidence>
<keyword evidence="4" id="KW-0479">Metal-binding</keyword>
<comment type="caution">
    <text evidence="10">The sequence shown here is derived from an EMBL/GenBank/DDBJ whole genome shotgun (WGS) entry which is preliminary data.</text>
</comment>
<dbReference type="InterPro" id="IPR043269">
    <property type="entry name" value="FYVE_LST2"/>
</dbReference>
<dbReference type="PANTHER" id="PTHR46465">
    <property type="entry name" value="LATERAL SIGNALING TARGET PROTEIN 2 HOMOLOG"/>
    <property type="match status" value="1"/>
</dbReference>
<evidence type="ECO:0000313" key="10">
    <source>
        <dbReference type="EMBL" id="CAH2007021.1"/>
    </source>
</evidence>
<feature type="domain" description="FYVE-type" evidence="9">
    <location>
        <begin position="750"/>
        <end position="806"/>
    </location>
</feature>
<evidence type="ECO:0000256" key="3">
    <source>
        <dbReference type="ARBA" id="ARBA00019870"/>
    </source>
</evidence>
<accession>A0A9P0M7H4</accession>
<dbReference type="AlphaFoldDB" id="A0A9P0M7H4"/>
<feature type="region of interest" description="Disordered" evidence="8">
    <location>
        <begin position="342"/>
        <end position="367"/>
    </location>
</feature>
<protein>
    <recommendedName>
        <fullName evidence="3">Lateral signaling target protein 2 homolog</fullName>
    </recommendedName>
</protein>
<dbReference type="InterPro" id="IPR000306">
    <property type="entry name" value="Znf_FYVE"/>
</dbReference>
<feature type="compositionally biased region" description="Low complexity" evidence="8">
    <location>
        <begin position="533"/>
        <end position="543"/>
    </location>
</feature>
<feature type="compositionally biased region" description="Basic residues" evidence="8">
    <location>
        <begin position="347"/>
        <end position="361"/>
    </location>
</feature>
<comment type="function">
    <text evidence="1">Negative regulator of epidermal growth factor receptor (EGFR) signaling.</text>
</comment>
<evidence type="ECO:0000313" key="11">
    <source>
        <dbReference type="Proteomes" id="UP001152888"/>
    </source>
</evidence>
<sequence>MMDSIRKWLYKPKKDDTSLLAQFFHADENLNAIAGELDSFDGRKDPERCTLLVTRLRLAQDRVLTITNSIMDVLIGDERANRDFRVKFPEDVLQDNLAGQLWFGAECLAAGSSIMNRESESTAMRPLAKAVTKSLENVRNLLRDACLRNNTPNGPIKLDSNELVTEMLMESLKIFDRLFAEFELAYVSAMVPVKSTQEYELQEMIGVLFSETLQRALKMKILTQEMVDDCDPALMFTIPRLAIVSGLLIFPNGPLSIDCSIEEMSEMFRPFRQLLHKIRELLWTLTKRELYALEKLLCDNEQIDGDDVKIGDVQGELDEFVGQFYDDCYMVSYLTVGVTQNSSAKEKRTRSPKQNLHHNHNHQQPQHILTTVELPSTSNRLIPPSVFHSSIMAANSSPQQQQHSGVMESPPDRDSLEMISAAAATLSSILSTGEVGPPERTDDLESPNDSGVCTETASLDRSPSLELTTETKHCTCTASDISTTVTAPCNCFCKKTTSTTGSRKMMHARQADFSPGVIALRKKGQTQVEEDTSSTGSSSDTSSFHSNCVDDEELALAMQAAEISSRNEIRAKYRSSEDLLHRLFVCIAGVADQLQTNFACDLRNILKSVFLMNASDGGCLPPPPTDTSPTSPPNRASPSPRPPPSLEASMEYHPAESDVIETDEFSVDPNILAQEALFDTNVYFHLEGVQEGCEDEYENLPRVGGRRDSDAGSDYSRYVSLREDIAHLHHHPHHQQVHMQHQRPPAWIPDIEAPRCMSCGANFTVVKRRHHCRNCGKVFCARCSSNSVPLPKYGHVKPVRVCNRCFLYNLTPFTV</sequence>
<dbReference type="GO" id="GO:0031901">
    <property type="term" value="C:early endosome membrane"/>
    <property type="evidence" value="ECO:0007669"/>
    <property type="project" value="TreeGrafter"/>
</dbReference>
<evidence type="ECO:0000256" key="8">
    <source>
        <dbReference type="SAM" id="MobiDB-lite"/>
    </source>
</evidence>
<evidence type="ECO:0000256" key="4">
    <source>
        <dbReference type="ARBA" id="ARBA00022723"/>
    </source>
</evidence>
<feature type="region of interest" description="Disordered" evidence="8">
    <location>
        <begin position="618"/>
        <end position="649"/>
    </location>
</feature>
<evidence type="ECO:0000256" key="6">
    <source>
        <dbReference type="ARBA" id="ARBA00022833"/>
    </source>
</evidence>
<dbReference type="EMBL" id="CAKOFQ010007726">
    <property type="protein sequence ID" value="CAH2007021.1"/>
    <property type="molecule type" value="Genomic_DNA"/>
</dbReference>
<feature type="region of interest" description="Disordered" evidence="8">
    <location>
        <begin position="430"/>
        <end position="457"/>
    </location>
</feature>
<dbReference type="InterPro" id="IPR011011">
    <property type="entry name" value="Znf_FYVE_PHD"/>
</dbReference>
<dbReference type="Pfam" id="PF01363">
    <property type="entry name" value="FYVE"/>
    <property type="match status" value="1"/>
</dbReference>
<feature type="compositionally biased region" description="Pro residues" evidence="8">
    <location>
        <begin position="620"/>
        <end position="632"/>
    </location>
</feature>
<proteinExistence type="inferred from homology"/>
<evidence type="ECO:0000256" key="2">
    <source>
        <dbReference type="ARBA" id="ARBA00008755"/>
    </source>
</evidence>
<comment type="similarity">
    <text evidence="2">Belongs to the lst-2 family.</text>
</comment>
<dbReference type="InterPro" id="IPR051118">
    <property type="entry name" value="LST-2"/>
</dbReference>
<name>A0A9P0M7H4_ACAOB</name>
<organism evidence="10 11">
    <name type="scientific">Acanthoscelides obtectus</name>
    <name type="common">Bean weevil</name>
    <name type="synonym">Bruchus obtectus</name>
    <dbReference type="NCBI Taxonomy" id="200917"/>
    <lineage>
        <taxon>Eukaryota</taxon>
        <taxon>Metazoa</taxon>
        <taxon>Ecdysozoa</taxon>
        <taxon>Arthropoda</taxon>
        <taxon>Hexapoda</taxon>
        <taxon>Insecta</taxon>
        <taxon>Pterygota</taxon>
        <taxon>Neoptera</taxon>
        <taxon>Endopterygota</taxon>
        <taxon>Coleoptera</taxon>
        <taxon>Polyphaga</taxon>
        <taxon>Cucujiformia</taxon>
        <taxon>Chrysomeloidea</taxon>
        <taxon>Chrysomelidae</taxon>
        <taxon>Bruchinae</taxon>
        <taxon>Bruchini</taxon>
        <taxon>Acanthoscelides</taxon>
    </lineage>
</organism>
<keyword evidence="6" id="KW-0862">Zinc</keyword>
<dbReference type="Gene3D" id="3.30.40.10">
    <property type="entry name" value="Zinc/RING finger domain, C3HC4 (zinc finger)"/>
    <property type="match status" value="1"/>
</dbReference>
<feature type="region of interest" description="Disordered" evidence="8">
    <location>
        <begin position="523"/>
        <end position="546"/>
    </location>
</feature>
<reference evidence="10" key="1">
    <citation type="submission" date="2022-03" db="EMBL/GenBank/DDBJ databases">
        <authorList>
            <person name="Sayadi A."/>
        </authorList>
    </citation>
    <scope>NUCLEOTIDE SEQUENCE</scope>
</reference>
<dbReference type="SUPFAM" id="SSF57903">
    <property type="entry name" value="FYVE/PHD zinc finger"/>
    <property type="match status" value="1"/>
</dbReference>
<dbReference type="InterPro" id="IPR013083">
    <property type="entry name" value="Znf_RING/FYVE/PHD"/>
</dbReference>
<dbReference type="Proteomes" id="UP001152888">
    <property type="component" value="Unassembled WGS sequence"/>
</dbReference>
<evidence type="ECO:0000256" key="5">
    <source>
        <dbReference type="ARBA" id="ARBA00022771"/>
    </source>
</evidence>
<dbReference type="CDD" id="cd15731">
    <property type="entry name" value="FYVE_LST2"/>
    <property type="match status" value="1"/>
</dbReference>
<dbReference type="PANTHER" id="PTHR46465:SF2">
    <property type="entry name" value="LATERAL SIGNALING TARGET PROTEIN 2 HOMOLOG"/>
    <property type="match status" value="1"/>
</dbReference>
<evidence type="ECO:0000256" key="1">
    <source>
        <dbReference type="ARBA" id="ARBA00003580"/>
    </source>
</evidence>